<dbReference type="EMBL" id="CP011454">
    <property type="protein sequence ID" value="AMW04419.1"/>
    <property type="molecule type" value="Genomic_DNA"/>
</dbReference>
<gene>
    <name evidence="2" type="ORF">GEMMAAP_05340</name>
</gene>
<feature type="compositionally biased region" description="Low complexity" evidence="1">
    <location>
        <begin position="316"/>
        <end position="328"/>
    </location>
</feature>
<reference evidence="2 3" key="2">
    <citation type="journal article" date="2016" name="Environ. Microbiol. Rep.">
        <title>Metagenomic evidence for the presence of phototrophic Gemmatimonadetes bacteria in diverse environments.</title>
        <authorList>
            <person name="Zeng Y."/>
            <person name="Baumbach J."/>
            <person name="Barbosa E.G."/>
            <person name="Azevedo V."/>
            <person name="Zhang C."/>
            <person name="Koblizek M."/>
        </authorList>
    </citation>
    <scope>NUCLEOTIDE SEQUENCE [LARGE SCALE GENOMIC DNA]</scope>
    <source>
        <strain evidence="2 3">AP64</strain>
    </source>
</reference>
<sequence length="507" mass="54121">MQPPAYTGLPTLALGDINSVAVLSGSRVLLQGRGDAPTANLQQVGTDSTQVADTAPPVKSSQGGWETSVQATDAPLTLRLSRGGRTRLLVIEGRPDSVPTVTLDAPARDSVFREPVGVIPLQATLRDDIGLARANFELIVSSGEGERFTVRTVTLGAMQWSKSPLMPRATLRGSLNLASLSLLPGDVVHLRAIARDAHPGAQREYGSSETRAFRIARPTEYDSVAVEPAPPPEVDKSLLSQRMLLLLTEKLDKAQRRLARPEVLRESLKLARDQARLRLAVGDVVFQRLSGESSAEHAHSAGDGHDHGVDLQGGKLSMSTSSTTGMLEEGNDSPVIAINQPLLEAYNAMWDAGRALEQGDPHGAIPPMKRALEAIERSRVASRLYLRGKPPQVIVDIAKVRLAGKDTGQVTRRSVREPLPSRLAARDARLVRVAQLATRDVNAARDSLALLRAEALADAPAFASALSRVLDALTAGGDVTAAFVEARRVLGNVVRTPGSVWSRGTVP</sequence>
<feature type="compositionally biased region" description="Basic and acidic residues" evidence="1">
    <location>
        <begin position="295"/>
        <end position="309"/>
    </location>
</feature>
<evidence type="ECO:0000313" key="3">
    <source>
        <dbReference type="Proteomes" id="UP000076404"/>
    </source>
</evidence>
<dbReference type="InterPro" id="IPR012683">
    <property type="entry name" value="CHP02302_TM"/>
</dbReference>
<evidence type="ECO:0000313" key="2">
    <source>
        <dbReference type="EMBL" id="AMW04419.1"/>
    </source>
</evidence>
<dbReference type="STRING" id="1379270.GEMMAAP_05340"/>
<protein>
    <submittedName>
        <fullName evidence="2">Uncharacterized protein</fullName>
    </submittedName>
</protein>
<accession>A0A143BHB6</accession>
<keyword evidence="3" id="KW-1185">Reference proteome</keyword>
<reference evidence="2 3" key="1">
    <citation type="journal article" date="2014" name="Proc. Natl. Acad. Sci. U.S.A.">
        <title>Functional type 2 photosynthetic reaction centers found in the rare bacterial phylum Gemmatimonadetes.</title>
        <authorList>
            <person name="Zeng Y."/>
            <person name="Feng F."/>
            <person name="Medova H."/>
            <person name="Dean J."/>
            <person name="Koblizek M."/>
        </authorList>
    </citation>
    <scope>NUCLEOTIDE SEQUENCE [LARGE SCALE GENOMIC DNA]</scope>
    <source>
        <strain evidence="2 3">AP64</strain>
    </source>
</reference>
<name>A0A143BHB6_9BACT</name>
<dbReference type="KEGG" id="gph:GEMMAAP_05340"/>
<organism evidence="2 3">
    <name type="scientific">Gemmatimonas phototrophica</name>
    <dbReference type="NCBI Taxonomy" id="1379270"/>
    <lineage>
        <taxon>Bacteria</taxon>
        <taxon>Pseudomonadati</taxon>
        <taxon>Gemmatimonadota</taxon>
        <taxon>Gemmatimonadia</taxon>
        <taxon>Gemmatimonadales</taxon>
        <taxon>Gemmatimonadaceae</taxon>
        <taxon>Gemmatimonas</taxon>
    </lineage>
</organism>
<feature type="region of interest" description="Disordered" evidence="1">
    <location>
        <begin position="295"/>
        <end position="331"/>
    </location>
</feature>
<proteinExistence type="predicted"/>
<feature type="region of interest" description="Disordered" evidence="1">
    <location>
        <begin position="44"/>
        <end position="67"/>
    </location>
</feature>
<dbReference type="eggNOG" id="COG0803">
    <property type="taxonomic scope" value="Bacteria"/>
</dbReference>
<dbReference type="Proteomes" id="UP000076404">
    <property type="component" value="Chromosome"/>
</dbReference>
<dbReference type="Pfam" id="PF13779">
    <property type="entry name" value="DUF4175"/>
    <property type="match status" value="1"/>
</dbReference>
<dbReference type="AlphaFoldDB" id="A0A143BHB6"/>
<evidence type="ECO:0000256" key="1">
    <source>
        <dbReference type="SAM" id="MobiDB-lite"/>
    </source>
</evidence>